<gene>
    <name evidence="2" type="ORF">LIER_17515</name>
</gene>
<dbReference type="Proteomes" id="UP001454036">
    <property type="component" value="Unassembled WGS sequence"/>
</dbReference>
<keyword evidence="3" id="KW-1185">Reference proteome</keyword>
<accession>A0AAV3QBX3</accession>
<dbReference type="PANTHER" id="PTHR36792">
    <property type="entry name" value="EXPRESSED PROTEIN"/>
    <property type="match status" value="1"/>
</dbReference>
<dbReference type="SMART" id="SM00671">
    <property type="entry name" value="SEL1"/>
    <property type="match status" value="1"/>
</dbReference>
<proteinExistence type="predicted"/>
<dbReference type="InterPro" id="IPR011990">
    <property type="entry name" value="TPR-like_helical_dom_sf"/>
</dbReference>
<feature type="region of interest" description="Disordered" evidence="1">
    <location>
        <begin position="85"/>
        <end position="104"/>
    </location>
</feature>
<dbReference type="InterPro" id="IPR006597">
    <property type="entry name" value="Sel1-like"/>
</dbReference>
<name>A0AAV3QBX3_LITER</name>
<dbReference type="Gene3D" id="1.25.40.10">
    <property type="entry name" value="Tetratricopeptide repeat domain"/>
    <property type="match status" value="1"/>
</dbReference>
<evidence type="ECO:0000313" key="2">
    <source>
        <dbReference type="EMBL" id="GAA0161123.1"/>
    </source>
</evidence>
<dbReference type="AlphaFoldDB" id="A0AAV3QBX3"/>
<comment type="caution">
    <text evidence="2">The sequence shown here is derived from an EMBL/GenBank/DDBJ whole genome shotgun (WGS) entry which is preliminary data.</text>
</comment>
<dbReference type="PANTHER" id="PTHR36792:SF5">
    <property type="entry name" value="SEL1 REPEAT PROTEIN"/>
    <property type="match status" value="1"/>
</dbReference>
<evidence type="ECO:0000256" key="1">
    <source>
        <dbReference type="SAM" id="MobiDB-lite"/>
    </source>
</evidence>
<organism evidence="2 3">
    <name type="scientific">Lithospermum erythrorhizon</name>
    <name type="common">Purple gromwell</name>
    <name type="synonym">Lithospermum officinale var. erythrorhizon</name>
    <dbReference type="NCBI Taxonomy" id="34254"/>
    <lineage>
        <taxon>Eukaryota</taxon>
        <taxon>Viridiplantae</taxon>
        <taxon>Streptophyta</taxon>
        <taxon>Embryophyta</taxon>
        <taxon>Tracheophyta</taxon>
        <taxon>Spermatophyta</taxon>
        <taxon>Magnoliopsida</taxon>
        <taxon>eudicotyledons</taxon>
        <taxon>Gunneridae</taxon>
        <taxon>Pentapetalae</taxon>
        <taxon>asterids</taxon>
        <taxon>lamiids</taxon>
        <taxon>Boraginales</taxon>
        <taxon>Boraginaceae</taxon>
        <taxon>Boraginoideae</taxon>
        <taxon>Lithospermeae</taxon>
        <taxon>Lithospermum</taxon>
    </lineage>
</organism>
<reference evidence="2 3" key="1">
    <citation type="submission" date="2024-01" db="EMBL/GenBank/DDBJ databases">
        <title>The complete chloroplast genome sequence of Lithospermum erythrorhizon: insights into the phylogenetic relationship among Boraginaceae species and the maternal lineages of purple gromwells.</title>
        <authorList>
            <person name="Okada T."/>
            <person name="Watanabe K."/>
        </authorList>
    </citation>
    <scope>NUCLEOTIDE SEQUENCE [LARGE SCALE GENOMIC DNA]</scope>
</reference>
<dbReference type="SUPFAM" id="SSF81901">
    <property type="entry name" value="HCP-like"/>
    <property type="match status" value="1"/>
</dbReference>
<evidence type="ECO:0000313" key="3">
    <source>
        <dbReference type="Proteomes" id="UP001454036"/>
    </source>
</evidence>
<protein>
    <submittedName>
        <fullName evidence="2">Uncharacterized protein</fullName>
    </submittedName>
</protein>
<sequence length="104" mass="11777">MEMDNSTGEEERRLPLSEVVAECVKRWFELTLLEAEDGDLNMQVLVAQMYHNGYGVPKDAYKGRAWIERASKSRLSALLVEYKHPGYSRSDSDSDSDYGNGKGK</sequence>
<dbReference type="EMBL" id="BAABME010004085">
    <property type="protein sequence ID" value="GAA0161123.1"/>
    <property type="molecule type" value="Genomic_DNA"/>
</dbReference>